<comment type="caution">
    <text evidence="6">The sequence shown here is derived from an EMBL/GenBank/DDBJ whole genome shotgun (WGS) entry which is preliminary data.</text>
</comment>
<dbReference type="GO" id="GO:1901982">
    <property type="term" value="F:maltose binding"/>
    <property type="evidence" value="ECO:0007669"/>
    <property type="project" value="TreeGrafter"/>
</dbReference>
<dbReference type="SUPFAM" id="SSF53850">
    <property type="entry name" value="Periplasmic binding protein-like II"/>
    <property type="match status" value="1"/>
</dbReference>
<protein>
    <submittedName>
        <fullName evidence="6">Maltose/maltodextrin ABC transporter periplasmic protein</fullName>
    </submittedName>
</protein>
<evidence type="ECO:0000256" key="4">
    <source>
        <dbReference type="SAM" id="MobiDB-lite"/>
    </source>
</evidence>
<gene>
    <name evidence="6" type="ORF">A374_14525</name>
</gene>
<evidence type="ECO:0000256" key="5">
    <source>
        <dbReference type="SAM" id="SignalP"/>
    </source>
</evidence>
<accession>I8UCP7</accession>
<organism evidence="6 7">
    <name type="scientific">Fictibacillus macauensis ZFHKF-1</name>
    <dbReference type="NCBI Taxonomy" id="1196324"/>
    <lineage>
        <taxon>Bacteria</taxon>
        <taxon>Bacillati</taxon>
        <taxon>Bacillota</taxon>
        <taxon>Bacilli</taxon>
        <taxon>Bacillales</taxon>
        <taxon>Fictibacillaceae</taxon>
        <taxon>Fictibacillus</taxon>
    </lineage>
</organism>
<dbReference type="PROSITE" id="PS51257">
    <property type="entry name" value="PROKAR_LIPOPROTEIN"/>
    <property type="match status" value="1"/>
</dbReference>
<keyword evidence="2" id="KW-0813">Transport</keyword>
<dbReference type="PANTHER" id="PTHR30061">
    <property type="entry name" value="MALTOSE-BINDING PERIPLASMIC PROTEIN"/>
    <property type="match status" value="1"/>
</dbReference>
<dbReference type="GO" id="GO:0015768">
    <property type="term" value="P:maltose transport"/>
    <property type="evidence" value="ECO:0007669"/>
    <property type="project" value="TreeGrafter"/>
</dbReference>
<dbReference type="GO" id="GO:0055052">
    <property type="term" value="C:ATP-binding cassette (ABC) transporter complex, substrate-binding subunit-containing"/>
    <property type="evidence" value="ECO:0007669"/>
    <property type="project" value="TreeGrafter"/>
</dbReference>
<sequence length="419" mass="45631">MKKFSAVLLTTTLALGALSACGPKDSGSSSTGDSDKKPEKLVVWEDKDKSAGLKPAVESFEKKYGVKVEFKEMPLLDQQEKLRLQGKTGNSADVITSPHDRVGPLVTEGLIEPINVSDDVKKMYTESSIKALTFKGKLYGLPKSTETPVFIYNKKYMKKAPATFDDVYKFSKGDKGGAQYGFLANWTDFYFASGVVNGFGGYVFKDSDGTLDPKDVGLATKGSVDGLTFISKWYKEGLFPTGIIGKKGGQTIDGLFGEKKVASVMNGPWSFKGYKDAGVDLGIAPMPKLPNGQEVKTFVGVKGWNVSAYSTHKKWAQKLVEWITNKENSKIRFEKTQEIPPVNDLIKDPVITKDEGAKAVAIQSQHGIPMPNIPEMAEVWDPGANALQLVATGKQEPQKALEDAKKSIDENIQAKHSGK</sequence>
<feature type="compositionally biased region" description="Basic and acidic residues" evidence="4">
    <location>
        <begin position="396"/>
        <end position="413"/>
    </location>
</feature>
<dbReference type="Proteomes" id="UP000004080">
    <property type="component" value="Unassembled WGS sequence"/>
</dbReference>
<evidence type="ECO:0000256" key="2">
    <source>
        <dbReference type="ARBA" id="ARBA00022448"/>
    </source>
</evidence>
<keyword evidence="7" id="KW-1185">Reference proteome</keyword>
<keyword evidence="3 5" id="KW-0732">Signal</keyword>
<dbReference type="PANTHER" id="PTHR30061:SF50">
    <property type="entry name" value="MALTOSE_MALTODEXTRIN-BINDING PERIPLASMIC PROTEIN"/>
    <property type="match status" value="1"/>
</dbReference>
<proteinExistence type="inferred from homology"/>
<dbReference type="GO" id="GO:0042956">
    <property type="term" value="P:maltodextrin transmembrane transport"/>
    <property type="evidence" value="ECO:0007669"/>
    <property type="project" value="TreeGrafter"/>
</dbReference>
<evidence type="ECO:0000256" key="3">
    <source>
        <dbReference type="ARBA" id="ARBA00022729"/>
    </source>
</evidence>
<evidence type="ECO:0000313" key="6">
    <source>
        <dbReference type="EMBL" id="EIT84553.1"/>
    </source>
</evidence>
<dbReference type="STRING" id="1196324.A374_14525"/>
<dbReference type="eggNOG" id="COG2182">
    <property type="taxonomic scope" value="Bacteria"/>
</dbReference>
<dbReference type="PATRIC" id="fig|1196324.3.peg.2969"/>
<dbReference type="Gene3D" id="3.40.190.10">
    <property type="entry name" value="Periplasmic binding protein-like II"/>
    <property type="match status" value="2"/>
</dbReference>
<feature type="compositionally biased region" description="Low complexity" evidence="4">
    <location>
        <begin position="18"/>
        <end position="32"/>
    </location>
</feature>
<feature type="signal peptide" evidence="5">
    <location>
        <begin position="1"/>
        <end position="19"/>
    </location>
</feature>
<dbReference type="AlphaFoldDB" id="I8UCP7"/>
<evidence type="ECO:0000313" key="7">
    <source>
        <dbReference type="Proteomes" id="UP000004080"/>
    </source>
</evidence>
<dbReference type="RefSeq" id="WP_007202983.1">
    <property type="nucleotide sequence ID" value="NZ_AKKV01000031.1"/>
</dbReference>
<feature type="region of interest" description="Disordered" evidence="4">
    <location>
        <begin position="18"/>
        <end position="41"/>
    </location>
</feature>
<dbReference type="OrthoDB" id="9766758at2"/>
<name>I8UCP7_9BACL</name>
<feature type="region of interest" description="Disordered" evidence="4">
    <location>
        <begin position="394"/>
        <end position="419"/>
    </location>
</feature>
<comment type="similarity">
    <text evidence="1">Belongs to the bacterial solute-binding protein 1 family.</text>
</comment>
<reference evidence="6 7" key="1">
    <citation type="journal article" date="2012" name="J. Bacteriol.">
        <title>Genome of Bacillus macauensis ZFHKF-1, a Long-Chain-Forming Bacterium.</title>
        <authorList>
            <person name="Cai L."/>
            <person name="Zhang T."/>
        </authorList>
    </citation>
    <scope>NUCLEOTIDE SEQUENCE [LARGE SCALE GENOMIC DNA]</scope>
    <source>
        <strain evidence="6 7">ZFHKF-1</strain>
    </source>
</reference>
<evidence type="ECO:0000256" key="1">
    <source>
        <dbReference type="ARBA" id="ARBA00008520"/>
    </source>
</evidence>
<dbReference type="EMBL" id="AKKV01000031">
    <property type="protein sequence ID" value="EIT84553.1"/>
    <property type="molecule type" value="Genomic_DNA"/>
</dbReference>
<dbReference type="InterPro" id="IPR006059">
    <property type="entry name" value="SBP"/>
</dbReference>
<dbReference type="Pfam" id="PF13416">
    <property type="entry name" value="SBP_bac_8"/>
    <property type="match status" value="1"/>
</dbReference>
<feature type="chain" id="PRO_5038914566" evidence="5">
    <location>
        <begin position="20"/>
        <end position="419"/>
    </location>
</feature>